<protein>
    <submittedName>
        <fullName evidence="1">Uncharacterized protein</fullName>
    </submittedName>
</protein>
<dbReference type="AlphaFoldDB" id="A0A382EM34"/>
<dbReference type="EMBL" id="UINC01045105">
    <property type="protein sequence ID" value="SVB51459.1"/>
    <property type="molecule type" value="Genomic_DNA"/>
</dbReference>
<gene>
    <name evidence="1" type="ORF">METZ01_LOCUS204313</name>
</gene>
<reference evidence="1" key="1">
    <citation type="submission" date="2018-05" db="EMBL/GenBank/DDBJ databases">
        <authorList>
            <person name="Lanie J.A."/>
            <person name="Ng W.-L."/>
            <person name="Kazmierczak K.M."/>
            <person name="Andrzejewski T.M."/>
            <person name="Davidsen T.M."/>
            <person name="Wayne K.J."/>
            <person name="Tettelin H."/>
            <person name="Glass J.I."/>
            <person name="Rusch D."/>
            <person name="Podicherti R."/>
            <person name="Tsui H.-C.T."/>
            <person name="Winkler M.E."/>
        </authorList>
    </citation>
    <scope>NUCLEOTIDE SEQUENCE</scope>
</reference>
<sequence>MATGRLGTADVGAGAYTTVYTCPASTFSIVSISLVNRASQSAFVKLSVSDAATPTNDEFLEFNVELTSKGVLERTGIVMGAGNLLVVYSNQAGVSAVAFGIETST</sequence>
<name>A0A382EM34_9ZZZZ</name>
<proteinExistence type="predicted"/>
<evidence type="ECO:0000313" key="1">
    <source>
        <dbReference type="EMBL" id="SVB51459.1"/>
    </source>
</evidence>
<accession>A0A382EM34</accession>
<organism evidence="1">
    <name type="scientific">marine metagenome</name>
    <dbReference type="NCBI Taxonomy" id="408172"/>
    <lineage>
        <taxon>unclassified sequences</taxon>
        <taxon>metagenomes</taxon>
        <taxon>ecological metagenomes</taxon>
    </lineage>
</organism>